<dbReference type="InParanoid" id="E8QYA8"/>
<dbReference type="Proteomes" id="UP000008631">
    <property type="component" value="Chromosome"/>
</dbReference>
<dbReference type="Gene3D" id="3.40.50.300">
    <property type="entry name" value="P-loop containing nucleotide triphosphate hydrolases"/>
    <property type="match status" value="1"/>
</dbReference>
<keyword evidence="2" id="KW-0067">ATP-binding</keyword>
<sequence length="325" mass="35533">MESIDSDSLGVAQASARLAEVLEALGRVIVGQDEMLVRLVVALAARGHVLIEGVPGLAKTRAVKALAHLVGLPFRRIQFTPDLLPADLLGTQIYRPITGDFVVRPGPIVSHVVLADEINRAPAKVQSALLEAMQEGRVTLGGEPIDLPCPFWVLATQNPLDQEGTHPLPEAQLDRFLMRLRIGYPDRQAERALLDLDSARDDRRLEELPAVLDAATLRRIQAIAASVHVADVVKDYLVDLVRATRDPRGPTGFERGASPRATLDLMRAAQAHALVRGRDFVTPLDVARLLPDVLNHRVALGWEDRDDPHALDHRFDALLRAVAVP</sequence>
<dbReference type="InterPro" id="IPR027417">
    <property type="entry name" value="P-loop_NTPase"/>
</dbReference>
<protein>
    <submittedName>
        <fullName evidence="6">ATPase associated with various cellular activities AAA_3</fullName>
    </submittedName>
</protein>
<reference key="1">
    <citation type="submission" date="2010-11" db="EMBL/GenBank/DDBJ databases">
        <title>The complete sequence of chromosome of Isophaera pallida ATCC 43644.</title>
        <authorList>
            <consortium name="US DOE Joint Genome Institute (JGI-PGF)"/>
            <person name="Lucas S."/>
            <person name="Copeland A."/>
            <person name="Lapidus A."/>
            <person name="Bruce D."/>
            <person name="Goodwin L."/>
            <person name="Pitluck S."/>
            <person name="Kyrpides N."/>
            <person name="Mavromatis K."/>
            <person name="Pagani I."/>
            <person name="Ivanova N."/>
            <person name="Saunders E."/>
            <person name="Brettin T."/>
            <person name="Detter J.C."/>
            <person name="Han C."/>
            <person name="Tapia R."/>
            <person name="Land M."/>
            <person name="Hauser L."/>
            <person name="Markowitz V."/>
            <person name="Cheng J.-F."/>
            <person name="Hugenholtz P."/>
            <person name="Woyke T."/>
            <person name="Wu D."/>
            <person name="Eisen J.A."/>
        </authorList>
    </citation>
    <scope>NUCLEOTIDE SEQUENCE</scope>
    <source>
        <strain>ATCC 43644</strain>
    </source>
</reference>
<proteinExistence type="inferred from homology"/>
<name>E8QYA8_ISOPI</name>
<dbReference type="OrthoDB" id="9773454at2"/>
<dbReference type="PANTHER" id="PTHR42759:SF1">
    <property type="entry name" value="MAGNESIUM-CHELATASE SUBUNIT CHLD"/>
    <property type="match status" value="1"/>
</dbReference>
<evidence type="ECO:0000256" key="1">
    <source>
        <dbReference type="ARBA" id="ARBA00022741"/>
    </source>
</evidence>
<dbReference type="EMBL" id="CP002353">
    <property type="protein sequence ID" value="ADV63103.1"/>
    <property type="molecule type" value="Genomic_DNA"/>
</dbReference>
<keyword evidence="1" id="KW-0547">Nucleotide-binding</keyword>
<dbReference type="InterPro" id="IPR011703">
    <property type="entry name" value="ATPase_AAA-3"/>
</dbReference>
<gene>
    <name evidence="6" type="ordered locus">Isop_2531</name>
</gene>
<feature type="domain" description="ATPase AAA-3" evidence="4">
    <location>
        <begin position="48"/>
        <end position="178"/>
    </location>
</feature>
<organism evidence="6 7">
    <name type="scientific">Isosphaera pallida (strain ATCC 43644 / DSM 9630 / IS1B)</name>
    <dbReference type="NCBI Taxonomy" id="575540"/>
    <lineage>
        <taxon>Bacteria</taxon>
        <taxon>Pseudomonadati</taxon>
        <taxon>Planctomycetota</taxon>
        <taxon>Planctomycetia</taxon>
        <taxon>Isosphaerales</taxon>
        <taxon>Isosphaeraceae</taxon>
        <taxon>Isosphaera</taxon>
    </lineage>
</organism>
<dbReference type="STRING" id="575540.Isop_2531"/>
<dbReference type="GO" id="GO:0016887">
    <property type="term" value="F:ATP hydrolysis activity"/>
    <property type="evidence" value="ECO:0007669"/>
    <property type="project" value="InterPro"/>
</dbReference>
<dbReference type="FunFam" id="3.40.50.300:FF:000640">
    <property type="entry name" value="MoxR family ATPase"/>
    <property type="match status" value="1"/>
</dbReference>
<evidence type="ECO:0000313" key="6">
    <source>
        <dbReference type="EMBL" id="ADV63103.1"/>
    </source>
</evidence>
<reference evidence="6 7" key="2">
    <citation type="journal article" date="2011" name="Stand. Genomic Sci.">
        <title>Complete genome sequence of Isosphaera pallida type strain (IS1B).</title>
        <authorList>
            <consortium name="US DOE Joint Genome Institute (JGI-PGF)"/>
            <person name="Goker M."/>
            <person name="Cleland D."/>
            <person name="Saunders E."/>
            <person name="Lapidus A."/>
            <person name="Nolan M."/>
            <person name="Lucas S."/>
            <person name="Hammon N."/>
            <person name="Deshpande S."/>
            <person name="Cheng J.F."/>
            <person name="Tapia R."/>
            <person name="Han C."/>
            <person name="Goodwin L."/>
            <person name="Pitluck S."/>
            <person name="Liolios K."/>
            <person name="Pagani I."/>
            <person name="Ivanova N."/>
            <person name="Mavromatis K."/>
            <person name="Pati A."/>
            <person name="Chen A."/>
            <person name="Palaniappan K."/>
            <person name="Land M."/>
            <person name="Hauser L."/>
            <person name="Chang Y.J."/>
            <person name="Jeffries C.D."/>
            <person name="Detter J.C."/>
            <person name="Beck B."/>
            <person name="Woyke T."/>
            <person name="Bristow J."/>
            <person name="Eisen J.A."/>
            <person name="Markowitz V."/>
            <person name="Hugenholtz P."/>
            <person name="Kyrpides N.C."/>
            <person name="Klenk H.P."/>
        </authorList>
    </citation>
    <scope>NUCLEOTIDE SEQUENCE [LARGE SCALE GENOMIC DNA]</scope>
    <source>
        <strain evidence="7">ATCC 43644 / DSM 9630 / IS1B</strain>
    </source>
</reference>
<dbReference type="PIRSF" id="PIRSF002849">
    <property type="entry name" value="AAA_ATPase_chaperone_MoxR_prd"/>
    <property type="match status" value="1"/>
</dbReference>
<dbReference type="Gene3D" id="1.10.8.80">
    <property type="entry name" value="Magnesium chelatase subunit I, C-Terminal domain"/>
    <property type="match status" value="1"/>
</dbReference>
<keyword evidence="7" id="KW-1185">Reference proteome</keyword>
<dbReference type="PANTHER" id="PTHR42759">
    <property type="entry name" value="MOXR FAMILY PROTEIN"/>
    <property type="match status" value="1"/>
</dbReference>
<evidence type="ECO:0000259" key="4">
    <source>
        <dbReference type="Pfam" id="PF07726"/>
    </source>
</evidence>
<evidence type="ECO:0000256" key="2">
    <source>
        <dbReference type="ARBA" id="ARBA00022840"/>
    </source>
</evidence>
<evidence type="ECO:0000259" key="5">
    <source>
        <dbReference type="Pfam" id="PF17863"/>
    </source>
</evidence>
<accession>E8QYA8</accession>
<dbReference type="HOGENOM" id="CLU_034716_2_0_0"/>
<evidence type="ECO:0000256" key="3">
    <source>
        <dbReference type="ARBA" id="ARBA00061607"/>
    </source>
</evidence>
<dbReference type="SUPFAM" id="SSF52540">
    <property type="entry name" value="P-loop containing nucleoside triphosphate hydrolases"/>
    <property type="match status" value="1"/>
</dbReference>
<dbReference type="Pfam" id="PF07726">
    <property type="entry name" value="AAA_3"/>
    <property type="match status" value="1"/>
</dbReference>
<dbReference type="KEGG" id="ipa:Isop_2531"/>
<evidence type="ECO:0000313" key="7">
    <source>
        <dbReference type="Proteomes" id="UP000008631"/>
    </source>
</evidence>
<dbReference type="Pfam" id="PF17863">
    <property type="entry name" value="AAA_lid_2"/>
    <property type="match status" value="1"/>
</dbReference>
<dbReference type="RefSeq" id="WP_013565391.1">
    <property type="nucleotide sequence ID" value="NC_014962.1"/>
</dbReference>
<dbReference type="AlphaFoldDB" id="E8QYA8"/>
<dbReference type="InterPro" id="IPR041628">
    <property type="entry name" value="ChlI/MoxR_AAA_lid"/>
</dbReference>
<comment type="similarity">
    <text evidence="3">Belongs to the MoxR family.</text>
</comment>
<dbReference type="InterPro" id="IPR050764">
    <property type="entry name" value="CbbQ/NirQ/NorQ/GpvN"/>
</dbReference>
<dbReference type="GO" id="GO:0005524">
    <property type="term" value="F:ATP binding"/>
    <property type="evidence" value="ECO:0007669"/>
    <property type="project" value="UniProtKB-KW"/>
</dbReference>
<feature type="domain" description="ChlI/MoxR AAA lid" evidence="5">
    <location>
        <begin position="254"/>
        <end position="299"/>
    </location>
</feature>
<dbReference type="eggNOG" id="COG0714">
    <property type="taxonomic scope" value="Bacteria"/>
</dbReference>